<dbReference type="InterPro" id="IPR020568">
    <property type="entry name" value="Ribosomal_Su5_D2-typ_SF"/>
</dbReference>
<evidence type="ECO:0000313" key="8">
    <source>
        <dbReference type="Proteomes" id="UP001485043"/>
    </source>
</evidence>
<dbReference type="EMBL" id="JALJOV010000273">
    <property type="protein sequence ID" value="KAK9865182.1"/>
    <property type="molecule type" value="Genomic_DNA"/>
</dbReference>
<evidence type="ECO:0000313" key="7">
    <source>
        <dbReference type="EMBL" id="KAK9865182.1"/>
    </source>
</evidence>
<keyword evidence="4" id="KW-0418">Kinase</keyword>
<dbReference type="InterPro" id="IPR013750">
    <property type="entry name" value="GHMP_kinase_C_dom"/>
</dbReference>
<keyword evidence="2" id="KW-0808">Transferase</keyword>
<evidence type="ECO:0000259" key="6">
    <source>
        <dbReference type="Pfam" id="PF08544"/>
    </source>
</evidence>
<proteinExistence type="predicted"/>
<sequence>MQIRIQDVTVFAPATIANLGPGFDWLGCAVKGQGDLVTARLLPDQPQQVLIERIEGDGGRLPLEATKNCAGIAALETLKAMGYPPFGVSLSLIKGLPLGSDWEELVLPGLCSEAAVSGYHADNIAPSILGGFVLIRSCDPLDISQLRCPSDLHFVLVNPDCSQCSHGRLSGGRHFGGRPCADWPSLGWDVIVEPVRGPLIPGFAEVKAAAKAAGAYGCTISGAGPTCVAVVSDPQGA</sequence>
<dbReference type="GO" id="GO:0005524">
    <property type="term" value="F:ATP binding"/>
    <property type="evidence" value="ECO:0007669"/>
    <property type="project" value="UniProtKB-KW"/>
</dbReference>
<dbReference type="InterPro" id="IPR036554">
    <property type="entry name" value="GHMP_kinase_C_sf"/>
</dbReference>
<organism evidence="7 8">
    <name type="scientific">Apatococcus fuscideae</name>
    <dbReference type="NCBI Taxonomy" id="2026836"/>
    <lineage>
        <taxon>Eukaryota</taxon>
        <taxon>Viridiplantae</taxon>
        <taxon>Chlorophyta</taxon>
        <taxon>core chlorophytes</taxon>
        <taxon>Trebouxiophyceae</taxon>
        <taxon>Chlorellales</taxon>
        <taxon>Chlorellaceae</taxon>
        <taxon>Apatococcus</taxon>
    </lineage>
</organism>
<dbReference type="Gene3D" id="3.30.70.890">
    <property type="entry name" value="GHMP kinase, C-terminal domain"/>
    <property type="match status" value="1"/>
</dbReference>
<feature type="domain" description="GHMP kinase C-terminal" evidence="6">
    <location>
        <begin position="190"/>
        <end position="235"/>
    </location>
</feature>
<evidence type="ECO:0000256" key="1">
    <source>
        <dbReference type="ARBA" id="ARBA00022605"/>
    </source>
</evidence>
<name>A0AAW1T5X5_9CHLO</name>
<evidence type="ECO:0000256" key="5">
    <source>
        <dbReference type="ARBA" id="ARBA00022840"/>
    </source>
</evidence>
<evidence type="ECO:0000256" key="2">
    <source>
        <dbReference type="ARBA" id="ARBA00022679"/>
    </source>
</evidence>
<keyword evidence="1" id="KW-0028">Amino-acid biosynthesis</keyword>
<dbReference type="GO" id="GO:0008652">
    <property type="term" value="P:amino acid biosynthetic process"/>
    <property type="evidence" value="ECO:0007669"/>
    <property type="project" value="UniProtKB-KW"/>
</dbReference>
<keyword evidence="8" id="KW-1185">Reference proteome</keyword>
<dbReference type="PANTHER" id="PTHR20861:SF1">
    <property type="entry name" value="HOMOSERINE KINASE"/>
    <property type="match status" value="1"/>
</dbReference>
<dbReference type="Gene3D" id="3.30.230.10">
    <property type="match status" value="1"/>
</dbReference>
<dbReference type="SUPFAM" id="SSF55060">
    <property type="entry name" value="GHMP Kinase, C-terminal domain"/>
    <property type="match status" value="1"/>
</dbReference>
<evidence type="ECO:0000256" key="3">
    <source>
        <dbReference type="ARBA" id="ARBA00022741"/>
    </source>
</evidence>
<dbReference type="InterPro" id="IPR014721">
    <property type="entry name" value="Ribsml_uS5_D2-typ_fold_subgr"/>
</dbReference>
<comment type="caution">
    <text evidence="7">The sequence shown here is derived from an EMBL/GenBank/DDBJ whole genome shotgun (WGS) entry which is preliminary data.</text>
</comment>
<dbReference type="GO" id="GO:0016301">
    <property type="term" value="F:kinase activity"/>
    <property type="evidence" value="ECO:0007669"/>
    <property type="project" value="UniProtKB-KW"/>
</dbReference>
<dbReference type="AlphaFoldDB" id="A0AAW1T5X5"/>
<dbReference type="PANTHER" id="PTHR20861">
    <property type="entry name" value="HOMOSERINE/4-DIPHOSPHOCYTIDYL-2-C-METHYL-D-ERYTHRITOL KINASE"/>
    <property type="match status" value="1"/>
</dbReference>
<reference evidence="7 8" key="1">
    <citation type="journal article" date="2024" name="Nat. Commun.">
        <title>Phylogenomics reveals the evolutionary origins of lichenization in chlorophyte algae.</title>
        <authorList>
            <person name="Puginier C."/>
            <person name="Libourel C."/>
            <person name="Otte J."/>
            <person name="Skaloud P."/>
            <person name="Haon M."/>
            <person name="Grisel S."/>
            <person name="Petersen M."/>
            <person name="Berrin J.G."/>
            <person name="Delaux P.M."/>
            <person name="Dal Grande F."/>
            <person name="Keller J."/>
        </authorList>
    </citation>
    <scope>NUCLEOTIDE SEQUENCE [LARGE SCALE GENOMIC DNA]</scope>
    <source>
        <strain evidence="7 8">SAG 2523</strain>
    </source>
</reference>
<keyword evidence="5" id="KW-0067">ATP-binding</keyword>
<evidence type="ECO:0000256" key="4">
    <source>
        <dbReference type="ARBA" id="ARBA00022777"/>
    </source>
</evidence>
<accession>A0AAW1T5X5</accession>
<dbReference type="PRINTS" id="PR00958">
    <property type="entry name" value="HOMSERKINASE"/>
</dbReference>
<protein>
    <recommendedName>
        <fullName evidence="6">GHMP kinase C-terminal domain-containing protein</fullName>
    </recommendedName>
</protein>
<dbReference type="SUPFAM" id="SSF54211">
    <property type="entry name" value="Ribosomal protein S5 domain 2-like"/>
    <property type="match status" value="1"/>
</dbReference>
<dbReference type="Proteomes" id="UP001485043">
    <property type="component" value="Unassembled WGS sequence"/>
</dbReference>
<keyword evidence="3" id="KW-0547">Nucleotide-binding</keyword>
<dbReference type="Pfam" id="PF08544">
    <property type="entry name" value="GHMP_kinases_C"/>
    <property type="match status" value="1"/>
</dbReference>
<gene>
    <name evidence="7" type="ORF">WJX84_002731</name>
</gene>